<keyword evidence="2" id="KW-1185">Reference proteome</keyword>
<dbReference type="AlphaFoldDB" id="A0A4Y7SMC6"/>
<name>A0A4Y7SMC6_COPMI</name>
<proteinExistence type="predicted"/>
<reference evidence="1 2" key="1">
    <citation type="journal article" date="2019" name="Nat. Ecol. Evol.">
        <title>Megaphylogeny resolves global patterns of mushroom evolution.</title>
        <authorList>
            <person name="Varga T."/>
            <person name="Krizsan K."/>
            <person name="Foldi C."/>
            <person name="Dima B."/>
            <person name="Sanchez-Garcia M."/>
            <person name="Sanchez-Ramirez S."/>
            <person name="Szollosi G.J."/>
            <person name="Szarkandi J.G."/>
            <person name="Papp V."/>
            <person name="Albert L."/>
            <person name="Andreopoulos W."/>
            <person name="Angelini C."/>
            <person name="Antonin V."/>
            <person name="Barry K.W."/>
            <person name="Bougher N.L."/>
            <person name="Buchanan P."/>
            <person name="Buyck B."/>
            <person name="Bense V."/>
            <person name="Catcheside P."/>
            <person name="Chovatia M."/>
            <person name="Cooper J."/>
            <person name="Damon W."/>
            <person name="Desjardin D."/>
            <person name="Finy P."/>
            <person name="Geml J."/>
            <person name="Haridas S."/>
            <person name="Hughes K."/>
            <person name="Justo A."/>
            <person name="Karasinski D."/>
            <person name="Kautmanova I."/>
            <person name="Kiss B."/>
            <person name="Kocsube S."/>
            <person name="Kotiranta H."/>
            <person name="LaButti K.M."/>
            <person name="Lechner B.E."/>
            <person name="Liimatainen K."/>
            <person name="Lipzen A."/>
            <person name="Lukacs Z."/>
            <person name="Mihaltcheva S."/>
            <person name="Morgado L.N."/>
            <person name="Niskanen T."/>
            <person name="Noordeloos M.E."/>
            <person name="Ohm R.A."/>
            <person name="Ortiz-Santana B."/>
            <person name="Ovrebo C."/>
            <person name="Racz N."/>
            <person name="Riley R."/>
            <person name="Savchenko A."/>
            <person name="Shiryaev A."/>
            <person name="Soop K."/>
            <person name="Spirin V."/>
            <person name="Szebenyi C."/>
            <person name="Tomsovsky M."/>
            <person name="Tulloss R.E."/>
            <person name="Uehling J."/>
            <person name="Grigoriev I.V."/>
            <person name="Vagvolgyi C."/>
            <person name="Papp T."/>
            <person name="Martin F.M."/>
            <person name="Miettinen O."/>
            <person name="Hibbett D.S."/>
            <person name="Nagy L.G."/>
        </authorList>
    </citation>
    <scope>NUCLEOTIDE SEQUENCE [LARGE SCALE GENOMIC DNA]</scope>
    <source>
        <strain evidence="1 2">FP101781</strain>
    </source>
</reference>
<dbReference type="EMBL" id="QPFP01000086">
    <property type="protein sequence ID" value="TEB22764.1"/>
    <property type="molecule type" value="Genomic_DNA"/>
</dbReference>
<evidence type="ECO:0000313" key="2">
    <source>
        <dbReference type="Proteomes" id="UP000298030"/>
    </source>
</evidence>
<accession>A0A4Y7SMC6</accession>
<dbReference type="Proteomes" id="UP000298030">
    <property type="component" value="Unassembled WGS sequence"/>
</dbReference>
<organism evidence="1 2">
    <name type="scientific">Coprinellus micaceus</name>
    <name type="common">Glistening ink-cap mushroom</name>
    <name type="synonym">Coprinus micaceus</name>
    <dbReference type="NCBI Taxonomy" id="71717"/>
    <lineage>
        <taxon>Eukaryota</taxon>
        <taxon>Fungi</taxon>
        <taxon>Dikarya</taxon>
        <taxon>Basidiomycota</taxon>
        <taxon>Agaricomycotina</taxon>
        <taxon>Agaricomycetes</taxon>
        <taxon>Agaricomycetidae</taxon>
        <taxon>Agaricales</taxon>
        <taxon>Agaricineae</taxon>
        <taxon>Psathyrellaceae</taxon>
        <taxon>Coprinellus</taxon>
    </lineage>
</organism>
<gene>
    <name evidence="1" type="ORF">FA13DRAFT_1740682</name>
</gene>
<protein>
    <submittedName>
        <fullName evidence="1">Uncharacterized protein</fullName>
    </submittedName>
</protein>
<comment type="caution">
    <text evidence="1">The sequence shown here is derived from an EMBL/GenBank/DDBJ whole genome shotgun (WGS) entry which is preliminary data.</text>
</comment>
<sequence>MEYVKRRPNVNWSYRALCCIVGSTVTQGQEFESWDRLIRRSNRIGGRDPIELLVIGAYAVRSGYPRRANSGIANPHAIRPRLSAVMVGSGE</sequence>
<evidence type="ECO:0000313" key="1">
    <source>
        <dbReference type="EMBL" id="TEB22764.1"/>
    </source>
</evidence>